<dbReference type="PROSITE" id="PS50304">
    <property type="entry name" value="TUDOR"/>
    <property type="match status" value="1"/>
</dbReference>
<sequence length="321" mass="36451">MENQESYEDLQAKLADYRNKLQLIQEALQQTPGDDELKALESDLKEVIQLTQDLIQYKKQNEQGDIFPSSGIASPQPADATSDIGGNDSFLGRICVVLYNGKRKYGEIIQVMGNLPSDQVIIQLVGTGEQCSLAAKDLKLIDPPSSEECKVGSLVQVLYADDGRWYDAVVNRETETGYVITYKDYNISEEVRRDWVRMRLRADAKAKEVKEIITPAGYKIPENLIIKQGDSEKEKLRKKKLVQTLKKQQKAERVESEASQRANSWRKFQQKAGAKNKSGYMTGKREGSIFSSTDESTERLAPNILHNSFIPRKKFDFNERF</sequence>
<evidence type="ECO:0000259" key="2">
    <source>
        <dbReference type="PROSITE" id="PS50304"/>
    </source>
</evidence>
<feature type="domain" description="Tudor" evidence="2">
    <location>
        <begin position="148"/>
        <end position="206"/>
    </location>
</feature>
<dbReference type="EMBL" id="AAXT01000001">
    <property type="protein sequence ID" value="EDO08354.1"/>
    <property type="molecule type" value="Genomic_DNA"/>
</dbReference>
<feature type="compositionally biased region" description="Basic and acidic residues" evidence="1">
    <location>
        <begin position="249"/>
        <end position="258"/>
    </location>
</feature>
<evidence type="ECO:0000313" key="3">
    <source>
        <dbReference type="EMBL" id="EDO08354.1"/>
    </source>
</evidence>
<dbReference type="Gene3D" id="2.30.30.140">
    <property type="match status" value="1"/>
</dbReference>
<keyword evidence="4" id="KW-1185">Reference proteome</keyword>
<dbReference type="eggNOG" id="KOG3026">
    <property type="taxonomic scope" value="Eukaryota"/>
</dbReference>
<organism evidence="3 4">
    <name type="scientific">Babesia bovis</name>
    <dbReference type="NCBI Taxonomy" id="5865"/>
    <lineage>
        <taxon>Eukaryota</taxon>
        <taxon>Sar</taxon>
        <taxon>Alveolata</taxon>
        <taxon>Apicomplexa</taxon>
        <taxon>Aconoidasida</taxon>
        <taxon>Piroplasmida</taxon>
        <taxon>Babesiidae</taxon>
        <taxon>Babesia</taxon>
    </lineage>
</organism>
<dbReference type="STRING" id="5865.A7AP70"/>
<gene>
    <name evidence="3" type="ORF">BBOV_III007940</name>
</gene>
<dbReference type="SMART" id="SM00333">
    <property type="entry name" value="TUDOR"/>
    <property type="match status" value="2"/>
</dbReference>
<accession>A7AP70</accession>
<dbReference type="KEGG" id="bbo:BBOV_III007940"/>
<protein>
    <recommendedName>
        <fullName evidence="2">Tudor domain-containing protein</fullName>
    </recommendedName>
</protein>
<evidence type="ECO:0000313" key="4">
    <source>
        <dbReference type="Proteomes" id="UP000002173"/>
    </source>
</evidence>
<dbReference type="AlphaFoldDB" id="A7AP70"/>
<comment type="caution">
    <text evidence="3">The sequence shown here is derived from an EMBL/GenBank/DDBJ whole genome shotgun (WGS) entry which is preliminary data.</text>
</comment>
<dbReference type="InParanoid" id="A7AP70"/>
<reference evidence="4" key="2">
    <citation type="journal article" date="2020" name="Data Brief">
        <title>Transcriptome dataset of Babesia bovis life stages within vertebrate and invertebrate hosts.</title>
        <authorList>
            <person name="Ueti M.W."/>
            <person name="Johnson W.C."/>
            <person name="Kappmeyer L.S."/>
            <person name="Herndon D.R."/>
            <person name="Mousel M.R."/>
            <person name="Reif K.E."/>
            <person name="Taus N.S."/>
            <person name="Ifeonu O.O."/>
            <person name="Silva J.C."/>
            <person name="Suarez C.E."/>
            <person name="Brayton K.A."/>
        </authorList>
    </citation>
    <scope>NUCLEOTIDE SEQUENCE [LARGE SCALE GENOMIC DNA]</scope>
</reference>
<dbReference type="SUPFAM" id="SSF63748">
    <property type="entry name" value="Tudor/PWWP/MBT"/>
    <property type="match status" value="1"/>
</dbReference>
<dbReference type="VEuPathDB" id="PiroplasmaDB:BBOV_III007940"/>
<reference evidence="4" key="3">
    <citation type="journal article" date="2021" name="Int. J. Parasitol.">
        <title>Comparative analysis of gene expression between Babesia bovis blood stages and kinetes allowed by improved genome annotation.</title>
        <authorList>
            <person name="Ueti M.W."/>
            <person name="Johnson W.C."/>
            <person name="Kappmeyer L.S."/>
            <person name="Herndon D.R."/>
            <person name="Mousel M.R."/>
            <person name="Reif K.E."/>
            <person name="Taus N.S."/>
            <person name="Ifeonu O.O."/>
            <person name="Silva J.C."/>
            <person name="Suarez C.E."/>
            <person name="Brayton K.A."/>
        </authorList>
    </citation>
    <scope>NUCLEOTIDE SEQUENCE [LARGE SCALE GENOMIC DNA]</scope>
</reference>
<dbReference type="Proteomes" id="UP000002173">
    <property type="component" value="Unassembled WGS sequence"/>
</dbReference>
<dbReference type="GeneID" id="5480174"/>
<reference evidence="3 4" key="1">
    <citation type="journal article" date="2007" name="PLoS Pathog.">
        <title>Genome sequence of Babesia bovis and comparative analysis of apicomplexan hemoprotozoa.</title>
        <authorList>
            <person name="Brayton K.A."/>
            <person name="Lau A.O.T."/>
            <person name="Herndon D.R."/>
            <person name="Hannick L."/>
            <person name="Kappmeyer L.S."/>
            <person name="Berens S.J."/>
            <person name="Bidwell S.L."/>
            <person name="Brown W.C."/>
            <person name="Crabtree J."/>
            <person name="Fadrosh D."/>
            <person name="Feldblum T."/>
            <person name="Forberger H.A."/>
            <person name="Haas B.J."/>
            <person name="Howell J.M."/>
            <person name="Khouri H."/>
            <person name="Koo H."/>
            <person name="Mann D.J."/>
            <person name="Norimine J."/>
            <person name="Paulsen I.T."/>
            <person name="Radune D."/>
            <person name="Ren Q."/>
            <person name="Smith R.K. Jr."/>
            <person name="Suarez C.E."/>
            <person name="White O."/>
            <person name="Wortman J.R."/>
            <person name="Knowles D.P. Jr."/>
            <person name="McElwain T.F."/>
            <person name="Nene V.M."/>
        </authorList>
    </citation>
    <scope>NUCLEOTIDE SEQUENCE [LARGE SCALE GENOMIC DNA]</scope>
    <source>
        <strain evidence="3">T2Bo</strain>
    </source>
</reference>
<dbReference type="RefSeq" id="XP_001611922.1">
    <property type="nucleotide sequence ID" value="XM_001611872.1"/>
</dbReference>
<proteinExistence type="predicted"/>
<evidence type="ECO:0000256" key="1">
    <source>
        <dbReference type="SAM" id="MobiDB-lite"/>
    </source>
</evidence>
<dbReference type="CDD" id="cd04508">
    <property type="entry name" value="Tudor_SF"/>
    <property type="match status" value="1"/>
</dbReference>
<name>A7AP70_BABBO</name>
<dbReference type="OMA" id="IGRTCSF"/>
<dbReference type="InterPro" id="IPR002999">
    <property type="entry name" value="Tudor"/>
</dbReference>
<feature type="region of interest" description="Disordered" evidence="1">
    <location>
        <begin position="248"/>
        <end position="295"/>
    </location>
</feature>